<gene>
    <name evidence="1" type="ORF">FHR32_007787</name>
</gene>
<evidence type="ECO:0000313" key="1">
    <source>
        <dbReference type="EMBL" id="MBB4943387.1"/>
    </source>
</evidence>
<keyword evidence="2" id="KW-1185">Reference proteome</keyword>
<reference evidence="1 2" key="1">
    <citation type="submission" date="2020-08" db="EMBL/GenBank/DDBJ databases">
        <title>Sequencing the genomes of 1000 actinobacteria strains.</title>
        <authorList>
            <person name="Klenk H.-P."/>
        </authorList>
    </citation>
    <scope>NUCLEOTIDE SEQUENCE [LARGE SCALE GENOMIC DNA]</scope>
    <source>
        <strain evidence="1 2">DSM 43023</strain>
    </source>
</reference>
<comment type="caution">
    <text evidence="1">The sequence shown here is derived from an EMBL/GenBank/DDBJ whole genome shotgun (WGS) entry which is preliminary data.</text>
</comment>
<name>A0A7W7S4J8_9ACTN</name>
<protein>
    <submittedName>
        <fullName evidence="1">Uncharacterized protein</fullName>
    </submittedName>
</protein>
<dbReference type="RefSeq" id="WP_221466763.1">
    <property type="nucleotide sequence ID" value="NZ_BAABEK010000147.1"/>
</dbReference>
<dbReference type="AlphaFoldDB" id="A0A7W7S4J8"/>
<evidence type="ECO:0000313" key="2">
    <source>
        <dbReference type="Proteomes" id="UP000534286"/>
    </source>
</evidence>
<dbReference type="Proteomes" id="UP000534286">
    <property type="component" value="Unassembled WGS sequence"/>
</dbReference>
<sequence length="183" mass="20450">MSRRRDEMGWTRAETDVAEVMIWLRSNHGREVSYADIAARVGIKDGARLRRAVKVARVVAANRGDRLERFMPCTDPARRRVWVTRYMRRGHGDEFSARDAMSAARAAMTSVKDMHRATTFEAGNPRSIARSEFATMAQAADECITKVAGIDTVGPQAVRRENTSLLTQMISDLEARLTEPAAP</sequence>
<dbReference type="EMBL" id="JACHJU010000005">
    <property type="protein sequence ID" value="MBB4943387.1"/>
    <property type="molecule type" value="Genomic_DNA"/>
</dbReference>
<proteinExistence type="predicted"/>
<accession>A0A7W7S4J8</accession>
<organism evidence="1 2">
    <name type="scientific">Streptosporangium album</name>
    <dbReference type="NCBI Taxonomy" id="47479"/>
    <lineage>
        <taxon>Bacteria</taxon>
        <taxon>Bacillati</taxon>
        <taxon>Actinomycetota</taxon>
        <taxon>Actinomycetes</taxon>
        <taxon>Streptosporangiales</taxon>
        <taxon>Streptosporangiaceae</taxon>
        <taxon>Streptosporangium</taxon>
    </lineage>
</organism>